<evidence type="ECO:0000259" key="10">
    <source>
        <dbReference type="Pfam" id="PF13090"/>
    </source>
</evidence>
<comment type="similarity">
    <text evidence="6 7">Belongs to the polyphosphate kinase 1 (PPK1) family.</text>
</comment>
<dbReference type="Gene3D" id="3.30.870.10">
    <property type="entry name" value="Endonuclease Chain A"/>
    <property type="match status" value="2"/>
</dbReference>
<feature type="domain" description="Polyphosphate kinase N-terminal" evidence="9">
    <location>
        <begin position="12"/>
        <end position="114"/>
    </location>
</feature>
<evidence type="ECO:0000256" key="7">
    <source>
        <dbReference type="RuleBase" id="RU003800"/>
    </source>
</evidence>
<evidence type="ECO:0000256" key="6">
    <source>
        <dbReference type="HAMAP-Rule" id="MF_00347"/>
    </source>
</evidence>
<dbReference type="Pfam" id="PF02503">
    <property type="entry name" value="PP_kinase"/>
    <property type="match status" value="1"/>
</dbReference>
<keyword evidence="3 6" id="KW-0547">Nucleotide-binding</keyword>
<dbReference type="EMBL" id="FMHG01000002">
    <property type="protein sequence ID" value="SCJ88375.1"/>
    <property type="molecule type" value="Genomic_DNA"/>
</dbReference>
<dbReference type="GO" id="GO:0005524">
    <property type="term" value="F:ATP binding"/>
    <property type="evidence" value="ECO:0007669"/>
    <property type="project" value="UniProtKB-KW"/>
</dbReference>
<feature type="binding site" evidence="6">
    <location>
        <position position="48"/>
    </location>
    <ligand>
        <name>ATP</name>
        <dbReference type="ChEBI" id="CHEBI:30616"/>
    </ligand>
</feature>
<keyword evidence="6" id="KW-0460">Magnesium</keyword>
<dbReference type="InterPro" id="IPR036830">
    <property type="entry name" value="PP_kinase_middle_dom_sf"/>
</dbReference>
<feature type="binding site" evidence="6">
    <location>
        <position position="469"/>
    </location>
    <ligand>
        <name>ATP</name>
        <dbReference type="ChEBI" id="CHEBI:30616"/>
    </ligand>
</feature>
<dbReference type="InterPro" id="IPR041108">
    <property type="entry name" value="PP_kinase_C_1"/>
</dbReference>
<keyword evidence="1 6" id="KW-0597">Phosphoprotein</keyword>
<accession>A0A1C6K2Z9</accession>
<feature type="domain" description="Polyphosphate kinase C-terminal" evidence="11">
    <location>
        <begin position="334"/>
        <end position="493"/>
    </location>
</feature>
<reference evidence="12" key="1">
    <citation type="submission" date="2015-09" db="EMBL/GenBank/DDBJ databases">
        <authorList>
            <consortium name="Pathogen Informatics"/>
        </authorList>
    </citation>
    <scope>NUCLEOTIDE SEQUENCE</scope>
    <source>
        <strain evidence="12">2789STDY5834896</strain>
    </source>
</reference>
<dbReference type="Pfam" id="PF17941">
    <property type="entry name" value="PP_kinase_C_1"/>
    <property type="match status" value="1"/>
</dbReference>
<dbReference type="AlphaFoldDB" id="A0A1C6K2Z9"/>
<dbReference type="PIRSF" id="PIRSF015589">
    <property type="entry name" value="PP_kinase"/>
    <property type="match status" value="1"/>
</dbReference>
<dbReference type="InterPro" id="IPR025200">
    <property type="entry name" value="PPK_C_dom2"/>
</dbReference>
<keyword evidence="5 6" id="KW-0067">ATP-binding</keyword>
<dbReference type="EC" id="2.7.4.1" evidence="6 7"/>
<comment type="PTM">
    <text evidence="6 7">An intermediate of this reaction is the autophosphorylated ppk in which a phosphate is covalently linked to a histidine residue through a N-P bond.</text>
</comment>
<dbReference type="GO" id="GO:0008976">
    <property type="term" value="F:polyphosphate kinase activity"/>
    <property type="evidence" value="ECO:0007669"/>
    <property type="project" value="UniProtKB-UniRule"/>
</dbReference>
<feature type="domain" description="Polyphosphate kinase middle" evidence="8">
    <location>
        <begin position="125"/>
        <end position="301"/>
    </location>
</feature>
<feature type="binding site" evidence="6">
    <location>
        <position position="406"/>
    </location>
    <ligand>
        <name>Mg(2+)</name>
        <dbReference type="ChEBI" id="CHEBI:18420"/>
    </ligand>
</feature>
<comment type="cofactor">
    <cofactor evidence="6">
        <name>Mg(2+)</name>
        <dbReference type="ChEBI" id="CHEBI:18420"/>
    </cofactor>
</comment>
<feature type="domain" description="Polyphosphate kinase C-terminal" evidence="10">
    <location>
        <begin position="504"/>
        <end position="675"/>
    </location>
</feature>
<evidence type="ECO:0000256" key="4">
    <source>
        <dbReference type="ARBA" id="ARBA00022777"/>
    </source>
</evidence>
<dbReference type="HAMAP" id="MF_00347">
    <property type="entry name" value="Polyphosphate_kinase"/>
    <property type="match status" value="1"/>
</dbReference>
<evidence type="ECO:0000259" key="11">
    <source>
        <dbReference type="Pfam" id="PF17941"/>
    </source>
</evidence>
<dbReference type="SUPFAM" id="SSF143724">
    <property type="entry name" value="PHP14-like"/>
    <property type="match status" value="1"/>
</dbReference>
<evidence type="ECO:0000256" key="1">
    <source>
        <dbReference type="ARBA" id="ARBA00022553"/>
    </source>
</evidence>
<dbReference type="Pfam" id="PF13089">
    <property type="entry name" value="PP_kinase_N"/>
    <property type="match status" value="1"/>
</dbReference>
<keyword evidence="2 6" id="KW-0808">Transferase</keyword>
<sequence length="711" mass="80714">MKDKRHRSCMENRELSWLKFNERVLEEANCQETPLMERLKFLSIFTSNLDEFYMVRVGTLTDLALVEPDDRDSKTGMTAQEQLAAIYRETAPLYAQRDRAFAELTTLMAQAGISQLHYGELKPSEQKLVEKEFYRTVLPVLSPQIIDTRHPFPHIDNKQLNVAVSLRHKDHTMFGIIPLPGSVPRMLFVDREQLRYILMEEVLLQFAPKVFDMYKVGEKAIICITRNADIDADAGMYDEDLDYRQHMKKVLKKRMRLAPVRLEVQGDISEGFIKYLRGKLGITREQVFLCAAPLDLSFCFALTGQLPAPLVSQLTDAPFTPQQPALVKQGEPVLRQVLKRDILLSYPYESMNPFLRLIKEASEDKNVLSIKITLYRIARQAKLAEYLIAAAENGKEVFVLMELRARFDEQNNIEWAQRLEEAGCRVIYGMDHYKVHSKICLITRREHGRLQTITQVGTGNYNEKTAKLYTDLALITANPQIGADATAFFKNMSIGNLHGSYGQLWVAPCCFKQNVLRCIDEQIALAGSGQPAGVMMKFNSLTDIDVMEKLIEASCAGVPCQLIVRGICCLVPGVEGLTENITIISIVGRYLEHSRVYCFGVGQQMKMYISSGDMMSRNTMHRVEVSCPVYDPALRQRILHMMQVMLGDNVKARQLGADGHYRIRHPDGQIPVDSQQCFMDQAILDAQKQPVAGQSSASRGLWQKLRGLFGR</sequence>
<evidence type="ECO:0000256" key="5">
    <source>
        <dbReference type="ARBA" id="ARBA00022840"/>
    </source>
</evidence>
<feature type="binding site" evidence="6">
    <location>
        <position position="376"/>
    </location>
    <ligand>
        <name>Mg(2+)</name>
        <dbReference type="ChEBI" id="CHEBI:18420"/>
    </ligand>
</feature>
<feature type="binding site" evidence="6">
    <location>
        <position position="565"/>
    </location>
    <ligand>
        <name>ATP</name>
        <dbReference type="ChEBI" id="CHEBI:30616"/>
    </ligand>
</feature>
<dbReference type="GO" id="GO:0009358">
    <property type="term" value="C:polyphosphate kinase complex"/>
    <property type="evidence" value="ECO:0007669"/>
    <property type="project" value="InterPro"/>
</dbReference>
<dbReference type="PANTHER" id="PTHR30218:SF0">
    <property type="entry name" value="POLYPHOSPHATE KINASE"/>
    <property type="match status" value="1"/>
</dbReference>
<keyword evidence="6" id="KW-0479">Metal-binding</keyword>
<protein>
    <recommendedName>
        <fullName evidence="6 7">Polyphosphate kinase</fullName>
        <ecNumber evidence="6 7">2.7.4.1</ecNumber>
    </recommendedName>
    <alternativeName>
        <fullName evidence="6">ATP-polyphosphate phosphotransferase</fullName>
    </alternativeName>
    <alternativeName>
        <fullName evidence="6">Polyphosphoric acid kinase</fullName>
    </alternativeName>
</protein>
<dbReference type="InterPro" id="IPR003414">
    <property type="entry name" value="PP_kinase"/>
</dbReference>
<dbReference type="SUPFAM" id="SSF140356">
    <property type="entry name" value="PPK N-terminal domain-like"/>
    <property type="match status" value="1"/>
</dbReference>
<comment type="function">
    <text evidence="6 7">Catalyzes the reversible transfer of the terminal phosphate of ATP to form a long-chain polyphosphate (polyP).</text>
</comment>
<feature type="binding site" evidence="6">
    <location>
        <position position="593"/>
    </location>
    <ligand>
        <name>ATP</name>
        <dbReference type="ChEBI" id="CHEBI:30616"/>
    </ligand>
</feature>
<evidence type="ECO:0000259" key="9">
    <source>
        <dbReference type="Pfam" id="PF13089"/>
    </source>
</evidence>
<name>A0A1C6K2Z9_9FIRM</name>
<dbReference type="PANTHER" id="PTHR30218">
    <property type="entry name" value="POLYPHOSPHATE KINASE"/>
    <property type="match status" value="1"/>
</dbReference>
<proteinExistence type="inferred from homology"/>
<comment type="catalytic activity">
    <reaction evidence="6 7">
        <text>[phosphate](n) + ATP = [phosphate](n+1) + ADP</text>
        <dbReference type="Rhea" id="RHEA:19573"/>
        <dbReference type="Rhea" id="RHEA-COMP:9859"/>
        <dbReference type="Rhea" id="RHEA-COMP:14280"/>
        <dbReference type="ChEBI" id="CHEBI:16838"/>
        <dbReference type="ChEBI" id="CHEBI:30616"/>
        <dbReference type="ChEBI" id="CHEBI:456216"/>
        <dbReference type="EC" id="2.7.4.1"/>
    </reaction>
</comment>
<evidence type="ECO:0000256" key="2">
    <source>
        <dbReference type="ARBA" id="ARBA00022679"/>
    </source>
</evidence>
<dbReference type="GO" id="GO:0046872">
    <property type="term" value="F:metal ion binding"/>
    <property type="evidence" value="ECO:0007669"/>
    <property type="project" value="UniProtKB-KW"/>
</dbReference>
<dbReference type="NCBIfam" id="TIGR03705">
    <property type="entry name" value="poly_P_kin"/>
    <property type="match status" value="1"/>
</dbReference>
<evidence type="ECO:0000259" key="8">
    <source>
        <dbReference type="Pfam" id="PF02503"/>
    </source>
</evidence>
<evidence type="ECO:0000256" key="3">
    <source>
        <dbReference type="ARBA" id="ARBA00022741"/>
    </source>
</evidence>
<dbReference type="InterPro" id="IPR024953">
    <property type="entry name" value="PP_kinase_middle"/>
</dbReference>
<keyword evidence="4 6" id="KW-0418">Kinase</keyword>
<dbReference type="NCBIfam" id="NF003921">
    <property type="entry name" value="PRK05443.2-2"/>
    <property type="match status" value="1"/>
</dbReference>
<dbReference type="GO" id="GO:0006799">
    <property type="term" value="P:polyphosphate biosynthetic process"/>
    <property type="evidence" value="ECO:0007669"/>
    <property type="project" value="UniProtKB-UniRule"/>
</dbReference>
<dbReference type="CDD" id="cd09166">
    <property type="entry name" value="PLDc_PPK1_C1_unchar"/>
    <property type="match status" value="1"/>
</dbReference>
<dbReference type="InterPro" id="IPR025198">
    <property type="entry name" value="PPK_N_dom"/>
</dbReference>
<evidence type="ECO:0000313" key="12">
    <source>
        <dbReference type="EMBL" id="SCJ88375.1"/>
    </source>
</evidence>
<feature type="active site" description="Phosphohistidine intermediate" evidence="6">
    <location>
        <position position="436"/>
    </location>
</feature>
<dbReference type="InterPro" id="IPR036832">
    <property type="entry name" value="PPK_N_dom_sf"/>
</dbReference>
<organism evidence="12">
    <name type="scientific">uncultured Anaerotruncus sp</name>
    <dbReference type="NCBI Taxonomy" id="905011"/>
    <lineage>
        <taxon>Bacteria</taxon>
        <taxon>Bacillati</taxon>
        <taxon>Bacillota</taxon>
        <taxon>Clostridia</taxon>
        <taxon>Eubacteriales</taxon>
        <taxon>Oscillospiraceae</taxon>
        <taxon>Anaerotruncus</taxon>
        <taxon>environmental samples</taxon>
    </lineage>
</organism>
<dbReference type="Gene3D" id="1.20.58.310">
    <property type="entry name" value="Polyphosphate kinase N-terminal domain"/>
    <property type="match status" value="1"/>
</dbReference>
<dbReference type="Gene3D" id="3.30.1840.10">
    <property type="entry name" value="Polyphosphate kinase middle domain"/>
    <property type="match status" value="1"/>
</dbReference>
<dbReference type="NCBIfam" id="NF003917">
    <property type="entry name" value="PRK05443.1-1"/>
    <property type="match status" value="1"/>
</dbReference>
<dbReference type="SUPFAM" id="SSF56024">
    <property type="entry name" value="Phospholipase D/nuclease"/>
    <property type="match status" value="2"/>
</dbReference>
<dbReference type="Pfam" id="PF13090">
    <property type="entry name" value="PP_kinase_C"/>
    <property type="match status" value="1"/>
</dbReference>
<gene>
    <name evidence="6 12" type="primary">ppk</name>
    <name evidence="12" type="ORF">SAMEA3545359_02565</name>
</gene>